<organism evidence="2">
    <name type="scientific">Sesamum radiatum</name>
    <name type="common">Black benniseed</name>
    <dbReference type="NCBI Taxonomy" id="300843"/>
    <lineage>
        <taxon>Eukaryota</taxon>
        <taxon>Viridiplantae</taxon>
        <taxon>Streptophyta</taxon>
        <taxon>Embryophyta</taxon>
        <taxon>Tracheophyta</taxon>
        <taxon>Spermatophyta</taxon>
        <taxon>Magnoliopsida</taxon>
        <taxon>eudicotyledons</taxon>
        <taxon>Gunneridae</taxon>
        <taxon>Pentapetalae</taxon>
        <taxon>asterids</taxon>
        <taxon>lamiids</taxon>
        <taxon>Lamiales</taxon>
        <taxon>Pedaliaceae</taxon>
        <taxon>Sesamum</taxon>
    </lineage>
</organism>
<accession>A0AAW2N870</accession>
<dbReference type="EMBL" id="JACGWJ010000020">
    <property type="protein sequence ID" value="KAL0340187.1"/>
    <property type="molecule type" value="Genomic_DNA"/>
</dbReference>
<dbReference type="InterPro" id="IPR002156">
    <property type="entry name" value="RNaseH_domain"/>
</dbReference>
<dbReference type="PANTHER" id="PTHR48475">
    <property type="entry name" value="RIBONUCLEASE H"/>
    <property type="match status" value="1"/>
</dbReference>
<protein>
    <recommendedName>
        <fullName evidence="1">RNase H type-1 domain-containing protein</fullName>
    </recommendedName>
</protein>
<dbReference type="AlphaFoldDB" id="A0AAW2N870"/>
<gene>
    <name evidence="2" type="ORF">Sradi_4535500</name>
</gene>
<sequence length="252" mass="28821">MTSFQLKSFQHGQCSFDEATPFNEVRAGATFISLEKKQALTYSIVLTELCSNNVVEYQALIIGLQMALDMKIPKIEVYGDSKLIINQLLNVYEPRKDDSVPFFQQASHLLKGFENAMLNHIPRNENRMANALANLAITLALSEGETTNVPLCNRWVFLSLDTSDHKGSNAITATTNDEDDWRKLFMEYVKHNKLPNDTRHKTEVQRSFKGIYQRCLVSEEVLEAMTEAHSRICDVHPSGQKLYFGIKRMDYY</sequence>
<proteinExistence type="predicted"/>
<feature type="domain" description="RNase H type-1" evidence="1">
    <location>
        <begin position="2"/>
        <end position="142"/>
    </location>
</feature>
<reference evidence="2" key="2">
    <citation type="journal article" date="2024" name="Plant">
        <title>Genomic evolution and insights into agronomic trait innovations of Sesamum species.</title>
        <authorList>
            <person name="Miao H."/>
            <person name="Wang L."/>
            <person name="Qu L."/>
            <person name="Liu H."/>
            <person name="Sun Y."/>
            <person name="Le M."/>
            <person name="Wang Q."/>
            <person name="Wei S."/>
            <person name="Zheng Y."/>
            <person name="Lin W."/>
            <person name="Duan Y."/>
            <person name="Cao H."/>
            <person name="Xiong S."/>
            <person name="Wang X."/>
            <person name="Wei L."/>
            <person name="Li C."/>
            <person name="Ma Q."/>
            <person name="Ju M."/>
            <person name="Zhao R."/>
            <person name="Li G."/>
            <person name="Mu C."/>
            <person name="Tian Q."/>
            <person name="Mei H."/>
            <person name="Zhang T."/>
            <person name="Gao T."/>
            <person name="Zhang H."/>
        </authorList>
    </citation>
    <scope>NUCLEOTIDE SEQUENCE</scope>
    <source>
        <strain evidence="2">G02</strain>
    </source>
</reference>
<dbReference type="Gene3D" id="3.30.420.10">
    <property type="entry name" value="Ribonuclease H-like superfamily/Ribonuclease H"/>
    <property type="match status" value="1"/>
</dbReference>
<name>A0AAW2N870_SESRA</name>
<dbReference type="GO" id="GO:0004523">
    <property type="term" value="F:RNA-DNA hybrid ribonuclease activity"/>
    <property type="evidence" value="ECO:0007669"/>
    <property type="project" value="InterPro"/>
</dbReference>
<evidence type="ECO:0000259" key="1">
    <source>
        <dbReference type="PROSITE" id="PS50879"/>
    </source>
</evidence>
<dbReference type="CDD" id="cd09279">
    <property type="entry name" value="RNase_HI_like"/>
    <property type="match status" value="1"/>
</dbReference>
<dbReference type="Pfam" id="PF13456">
    <property type="entry name" value="RVT_3"/>
    <property type="match status" value="1"/>
</dbReference>
<dbReference type="SUPFAM" id="SSF53098">
    <property type="entry name" value="Ribonuclease H-like"/>
    <property type="match status" value="1"/>
</dbReference>
<reference evidence="2" key="1">
    <citation type="submission" date="2020-06" db="EMBL/GenBank/DDBJ databases">
        <authorList>
            <person name="Li T."/>
            <person name="Hu X."/>
            <person name="Zhang T."/>
            <person name="Song X."/>
            <person name="Zhang H."/>
            <person name="Dai N."/>
            <person name="Sheng W."/>
            <person name="Hou X."/>
            <person name="Wei L."/>
        </authorList>
    </citation>
    <scope>NUCLEOTIDE SEQUENCE</scope>
    <source>
        <strain evidence="2">G02</strain>
        <tissue evidence="2">Leaf</tissue>
    </source>
</reference>
<dbReference type="InterPro" id="IPR036397">
    <property type="entry name" value="RNaseH_sf"/>
</dbReference>
<dbReference type="InterPro" id="IPR012337">
    <property type="entry name" value="RNaseH-like_sf"/>
</dbReference>
<dbReference type="PROSITE" id="PS50879">
    <property type="entry name" value="RNASE_H_1"/>
    <property type="match status" value="1"/>
</dbReference>
<dbReference type="PANTHER" id="PTHR48475:SF1">
    <property type="entry name" value="RNASE H TYPE-1 DOMAIN-CONTAINING PROTEIN"/>
    <property type="match status" value="1"/>
</dbReference>
<dbReference type="GO" id="GO:0003676">
    <property type="term" value="F:nucleic acid binding"/>
    <property type="evidence" value="ECO:0007669"/>
    <property type="project" value="InterPro"/>
</dbReference>
<comment type="caution">
    <text evidence="2">The sequence shown here is derived from an EMBL/GenBank/DDBJ whole genome shotgun (WGS) entry which is preliminary data.</text>
</comment>
<evidence type="ECO:0000313" key="2">
    <source>
        <dbReference type="EMBL" id="KAL0340187.1"/>
    </source>
</evidence>